<protein>
    <submittedName>
        <fullName evidence="8">GtrA family protein</fullName>
    </submittedName>
</protein>
<organism evidence="8 9">
    <name type="scientific">Candidatus Barnesiella excrementipullorum</name>
    <dbReference type="NCBI Taxonomy" id="2838479"/>
    <lineage>
        <taxon>Bacteria</taxon>
        <taxon>Pseudomonadati</taxon>
        <taxon>Bacteroidota</taxon>
        <taxon>Bacteroidia</taxon>
        <taxon>Bacteroidales</taxon>
        <taxon>Barnesiellaceae</taxon>
        <taxon>Barnesiella</taxon>
    </lineage>
</organism>
<reference evidence="8" key="1">
    <citation type="journal article" date="2021" name="PeerJ">
        <title>Extensive microbial diversity within the chicken gut microbiome revealed by metagenomics and culture.</title>
        <authorList>
            <person name="Gilroy R."/>
            <person name="Ravi A."/>
            <person name="Getino M."/>
            <person name="Pursley I."/>
            <person name="Horton D.L."/>
            <person name="Alikhan N.F."/>
            <person name="Baker D."/>
            <person name="Gharbi K."/>
            <person name="Hall N."/>
            <person name="Watson M."/>
            <person name="Adriaenssens E.M."/>
            <person name="Foster-Nyarko E."/>
            <person name="Jarju S."/>
            <person name="Secka A."/>
            <person name="Antonio M."/>
            <person name="Oren A."/>
            <person name="Chaudhuri R.R."/>
            <person name="La Ragione R."/>
            <person name="Hildebrand F."/>
            <person name="Pallen M.J."/>
        </authorList>
    </citation>
    <scope>NUCLEOTIDE SEQUENCE</scope>
    <source>
        <strain evidence="8">ChiHjej12B11-16260</strain>
    </source>
</reference>
<gene>
    <name evidence="8" type="ORF">H9982_05615</name>
</gene>
<feature type="transmembrane region" description="Helical" evidence="6">
    <location>
        <begin position="21"/>
        <end position="40"/>
    </location>
</feature>
<feature type="transmembrane region" description="Helical" evidence="6">
    <location>
        <begin position="114"/>
        <end position="134"/>
    </location>
</feature>
<evidence type="ECO:0000313" key="8">
    <source>
        <dbReference type="EMBL" id="HIX45679.1"/>
    </source>
</evidence>
<proteinExistence type="predicted"/>
<sequence>MGRKLSVRLVRTYIEFVLSRLLGTGVDTLVLWICSTFILSDTYFGRNVVSPIISFEFAVMSNYICSYFWIWRTRIEKRSKRTFWSRFVIFNLSSVAGFLVKLLFLQVFVITFKWNVVVCNLAALVISGVLNFLLADSMVFRSRKPKANNDAANIFAVPDDGPVNLQDPYLTSVDTEREEPPAASNGA</sequence>
<evidence type="ECO:0000256" key="1">
    <source>
        <dbReference type="ARBA" id="ARBA00004141"/>
    </source>
</evidence>
<comment type="subcellular location">
    <subcellularLocation>
        <location evidence="1">Membrane</location>
        <topology evidence="1">Multi-pass membrane protein</topology>
    </subcellularLocation>
</comment>
<keyword evidence="3 6" id="KW-1133">Transmembrane helix</keyword>
<name>A0A9D1VRS4_9BACT</name>
<evidence type="ECO:0000256" key="4">
    <source>
        <dbReference type="ARBA" id="ARBA00023136"/>
    </source>
</evidence>
<keyword evidence="4 6" id="KW-0472">Membrane</keyword>
<dbReference type="GO" id="GO:0000271">
    <property type="term" value="P:polysaccharide biosynthetic process"/>
    <property type="evidence" value="ECO:0007669"/>
    <property type="project" value="InterPro"/>
</dbReference>
<evidence type="ECO:0000256" key="5">
    <source>
        <dbReference type="SAM" id="MobiDB-lite"/>
    </source>
</evidence>
<evidence type="ECO:0000313" key="9">
    <source>
        <dbReference type="Proteomes" id="UP000824246"/>
    </source>
</evidence>
<feature type="transmembrane region" description="Helical" evidence="6">
    <location>
        <begin position="52"/>
        <end position="71"/>
    </location>
</feature>
<dbReference type="AlphaFoldDB" id="A0A9D1VRS4"/>
<dbReference type="Pfam" id="PF04138">
    <property type="entry name" value="GtrA_DPMS_TM"/>
    <property type="match status" value="1"/>
</dbReference>
<dbReference type="InterPro" id="IPR007267">
    <property type="entry name" value="GtrA_DPMS_TM"/>
</dbReference>
<feature type="transmembrane region" description="Helical" evidence="6">
    <location>
        <begin position="83"/>
        <end position="108"/>
    </location>
</feature>
<dbReference type="EMBL" id="DXFB01000148">
    <property type="protein sequence ID" value="HIX45679.1"/>
    <property type="molecule type" value="Genomic_DNA"/>
</dbReference>
<reference evidence="8" key="2">
    <citation type="submission" date="2021-04" db="EMBL/GenBank/DDBJ databases">
        <authorList>
            <person name="Gilroy R."/>
        </authorList>
    </citation>
    <scope>NUCLEOTIDE SEQUENCE</scope>
    <source>
        <strain evidence="8">ChiHjej12B11-16260</strain>
    </source>
</reference>
<feature type="region of interest" description="Disordered" evidence="5">
    <location>
        <begin position="159"/>
        <end position="187"/>
    </location>
</feature>
<keyword evidence="2 6" id="KW-0812">Transmembrane</keyword>
<feature type="domain" description="GtrA/DPMS transmembrane" evidence="7">
    <location>
        <begin position="16"/>
        <end position="140"/>
    </location>
</feature>
<evidence type="ECO:0000256" key="2">
    <source>
        <dbReference type="ARBA" id="ARBA00022692"/>
    </source>
</evidence>
<evidence type="ECO:0000256" key="6">
    <source>
        <dbReference type="SAM" id="Phobius"/>
    </source>
</evidence>
<dbReference type="GO" id="GO:0016020">
    <property type="term" value="C:membrane"/>
    <property type="evidence" value="ECO:0007669"/>
    <property type="project" value="UniProtKB-SubCell"/>
</dbReference>
<accession>A0A9D1VRS4</accession>
<evidence type="ECO:0000259" key="7">
    <source>
        <dbReference type="Pfam" id="PF04138"/>
    </source>
</evidence>
<comment type="caution">
    <text evidence="8">The sequence shown here is derived from an EMBL/GenBank/DDBJ whole genome shotgun (WGS) entry which is preliminary data.</text>
</comment>
<dbReference type="Proteomes" id="UP000824246">
    <property type="component" value="Unassembled WGS sequence"/>
</dbReference>
<evidence type="ECO:0000256" key="3">
    <source>
        <dbReference type="ARBA" id="ARBA00022989"/>
    </source>
</evidence>